<keyword evidence="7 10" id="KW-1133">Transmembrane helix</keyword>
<name>A0ABT1SHV5_9FIRM</name>
<evidence type="ECO:0000256" key="9">
    <source>
        <dbReference type="ARBA" id="ARBA00023136"/>
    </source>
</evidence>
<keyword evidence="5 10" id="KW-0812">Transmembrane</keyword>
<evidence type="ECO:0000313" key="12">
    <source>
        <dbReference type="Proteomes" id="UP001524435"/>
    </source>
</evidence>
<keyword evidence="2" id="KW-0813">Transport</keyword>
<keyword evidence="9 10" id="KW-0472">Membrane</keyword>
<feature type="transmembrane region" description="Helical" evidence="10">
    <location>
        <begin position="388"/>
        <end position="409"/>
    </location>
</feature>
<reference evidence="11 12" key="1">
    <citation type="submission" date="2022-06" db="EMBL/GenBank/DDBJ databases">
        <title>Isolation of gut microbiota from human fecal samples.</title>
        <authorList>
            <person name="Pamer E.G."/>
            <person name="Barat B."/>
            <person name="Waligurski E."/>
            <person name="Medina S."/>
            <person name="Paddock L."/>
            <person name="Mostad J."/>
        </authorList>
    </citation>
    <scope>NUCLEOTIDE SEQUENCE [LARGE SCALE GENOMIC DNA]</scope>
    <source>
        <strain evidence="11 12">DFI.6.1</strain>
    </source>
</reference>
<feature type="transmembrane region" description="Helical" evidence="10">
    <location>
        <begin position="18"/>
        <end position="37"/>
    </location>
</feature>
<dbReference type="NCBIfam" id="TIGR00933">
    <property type="entry name" value="2a38"/>
    <property type="match status" value="1"/>
</dbReference>
<evidence type="ECO:0000256" key="8">
    <source>
        <dbReference type="ARBA" id="ARBA00023065"/>
    </source>
</evidence>
<dbReference type="PANTHER" id="PTHR32024">
    <property type="entry name" value="TRK SYSTEM POTASSIUM UPTAKE PROTEIN TRKG-RELATED"/>
    <property type="match status" value="1"/>
</dbReference>
<comment type="caution">
    <text evidence="11">The sequence shown here is derived from an EMBL/GenBank/DDBJ whole genome shotgun (WGS) entry which is preliminary data.</text>
</comment>
<evidence type="ECO:0000256" key="1">
    <source>
        <dbReference type="ARBA" id="ARBA00004651"/>
    </source>
</evidence>
<evidence type="ECO:0000256" key="7">
    <source>
        <dbReference type="ARBA" id="ARBA00022989"/>
    </source>
</evidence>
<evidence type="ECO:0000256" key="3">
    <source>
        <dbReference type="ARBA" id="ARBA00022475"/>
    </source>
</evidence>
<keyword evidence="3" id="KW-1003">Cell membrane</keyword>
<proteinExistence type="predicted"/>
<keyword evidence="4" id="KW-0633">Potassium transport</keyword>
<accession>A0ABT1SHV5</accession>
<dbReference type="RefSeq" id="WP_102267442.1">
    <property type="nucleotide sequence ID" value="NZ_CALVCM010000010.1"/>
</dbReference>
<keyword evidence="8" id="KW-0406">Ion transport</keyword>
<feature type="transmembrane region" description="Helical" evidence="10">
    <location>
        <begin position="193"/>
        <end position="216"/>
    </location>
</feature>
<evidence type="ECO:0000256" key="4">
    <source>
        <dbReference type="ARBA" id="ARBA00022538"/>
    </source>
</evidence>
<evidence type="ECO:0000256" key="10">
    <source>
        <dbReference type="SAM" id="Phobius"/>
    </source>
</evidence>
<keyword evidence="12" id="KW-1185">Reference proteome</keyword>
<dbReference type="Proteomes" id="UP001524435">
    <property type="component" value="Unassembled WGS sequence"/>
</dbReference>
<feature type="transmembrane region" description="Helical" evidence="10">
    <location>
        <begin position="78"/>
        <end position="102"/>
    </location>
</feature>
<sequence length="462" mass="50793">MITFIKEKYRRLSPARKIALTFLLVILSGAVLLWLPISNKDGGFFPFLDALFTATSATCVTGLFTSPIATQFNLFGQIVMMLLIQIGGLGLMTLMALFVLAMKNKLSMKEKLAMQEMLNKNNIFDMRTFLVDILRYTLFFEGLGVVILAIRLMPEFGIWQGFFHALFLSVSAFCNAGFDLFGADSLIGYRGDLTLNFVIMTLIVLGGIGFAVWFDVRDKLHDLFHRRISLRKALRTLSTHTKAVLLMTAILIFGGALVFFLLEYPNPLTFQNYSGLDMGLASLFQSVTLRTAGFATMDLSTTTVATKFLMMILMFIGGSPGGTAGGIKTTTFFVLCAFIYTMLKGQEHVKAFHRLIPRETIIRASNVMVINLITLFVGIFLLCVSDGALGFVNLAFEAVSAMATVGLTLGITTSLSAIGKVIIILLMYAGRIGIATLLLSLIKMKRVDDRPIAYPNGNILIG</sequence>
<comment type="subcellular location">
    <subcellularLocation>
        <location evidence="1">Cell membrane</location>
        <topology evidence="1">Multi-pass membrane protein</topology>
    </subcellularLocation>
</comment>
<evidence type="ECO:0000313" key="11">
    <source>
        <dbReference type="EMBL" id="MCQ5120785.1"/>
    </source>
</evidence>
<keyword evidence="6" id="KW-0630">Potassium</keyword>
<evidence type="ECO:0000256" key="6">
    <source>
        <dbReference type="ARBA" id="ARBA00022958"/>
    </source>
</evidence>
<feature type="transmembrane region" description="Helical" evidence="10">
    <location>
        <begin position="361"/>
        <end position="382"/>
    </location>
</feature>
<dbReference type="PANTHER" id="PTHR32024:SF1">
    <property type="entry name" value="KTR SYSTEM POTASSIUM UPTAKE PROTEIN B"/>
    <property type="match status" value="1"/>
</dbReference>
<dbReference type="Pfam" id="PF02386">
    <property type="entry name" value="TrkH"/>
    <property type="match status" value="1"/>
</dbReference>
<feature type="transmembrane region" description="Helical" evidence="10">
    <location>
        <begin position="133"/>
        <end position="150"/>
    </location>
</feature>
<protein>
    <submittedName>
        <fullName evidence="11">TrkH family potassium uptake protein</fullName>
    </submittedName>
</protein>
<evidence type="ECO:0000256" key="2">
    <source>
        <dbReference type="ARBA" id="ARBA00022448"/>
    </source>
</evidence>
<organism evidence="11 12">
    <name type="scientific">Massilicoli timonensis</name>
    <dbReference type="NCBI Taxonomy" id="2015901"/>
    <lineage>
        <taxon>Bacteria</taxon>
        <taxon>Bacillati</taxon>
        <taxon>Bacillota</taxon>
        <taxon>Erysipelotrichia</taxon>
        <taxon>Erysipelotrichales</taxon>
        <taxon>Erysipelotrichaceae</taxon>
        <taxon>Massilicoli</taxon>
    </lineage>
</organism>
<evidence type="ECO:0000256" key="5">
    <source>
        <dbReference type="ARBA" id="ARBA00022692"/>
    </source>
</evidence>
<feature type="transmembrane region" description="Helical" evidence="10">
    <location>
        <begin position="308"/>
        <end position="340"/>
    </location>
</feature>
<feature type="transmembrane region" description="Helical" evidence="10">
    <location>
        <begin position="237"/>
        <end position="262"/>
    </location>
</feature>
<feature type="transmembrane region" description="Helical" evidence="10">
    <location>
        <begin position="421"/>
        <end position="442"/>
    </location>
</feature>
<gene>
    <name evidence="11" type="ORF">NE663_00750</name>
</gene>
<dbReference type="InterPro" id="IPR004772">
    <property type="entry name" value="TrkH"/>
</dbReference>
<feature type="transmembrane region" description="Helical" evidence="10">
    <location>
        <begin position="162"/>
        <end position="181"/>
    </location>
</feature>
<dbReference type="EMBL" id="JANGCH010000001">
    <property type="protein sequence ID" value="MCQ5120785.1"/>
    <property type="molecule type" value="Genomic_DNA"/>
</dbReference>
<dbReference type="InterPro" id="IPR003445">
    <property type="entry name" value="Cat_transpt"/>
</dbReference>